<evidence type="ECO:0000313" key="2">
    <source>
        <dbReference type="EMBL" id="SFV41396.1"/>
    </source>
</evidence>
<reference evidence="1 3" key="1">
    <citation type="journal article" date="2015" name="Genome Announc.">
        <title>Expanding the biotechnology potential of lactobacilli through comparative genomics of 213 strains and associated genera.</title>
        <authorList>
            <person name="Sun Z."/>
            <person name="Harris H.M."/>
            <person name="McCann A."/>
            <person name="Guo C."/>
            <person name="Argimon S."/>
            <person name="Zhang W."/>
            <person name="Yang X."/>
            <person name="Jeffery I.B."/>
            <person name="Cooney J.C."/>
            <person name="Kagawa T.F."/>
            <person name="Liu W."/>
            <person name="Song Y."/>
            <person name="Salvetti E."/>
            <person name="Wrobel A."/>
            <person name="Rasinkangas P."/>
            <person name="Parkhill J."/>
            <person name="Rea M.C."/>
            <person name="O'Sullivan O."/>
            <person name="Ritari J."/>
            <person name="Douillard F.P."/>
            <person name="Paul Ross R."/>
            <person name="Yang R."/>
            <person name="Briner A.E."/>
            <person name="Felis G.E."/>
            <person name="de Vos W.M."/>
            <person name="Barrangou R."/>
            <person name="Klaenhammer T.R."/>
            <person name="Caufield P.W."/>
            <person name="Cui Y."/>
            <person name="Zhang H."/>
            <person name="O'Toole P.W."/>
        </authorList>
    </citation>
    <scope>NUCLEOTIDE SEQUENCE [LARGE SCALE GENOMIC DNA]</scope>
    <source>
        <strain evidence="1 3">DSM 15353</strain>
    </source>
</reference>
<dbReference type="OrthoDB" id="2328391at2"/>
<evidence type="ECO:0000313" key="1">
    <source>
        <dbReference type="EMBL" id="KRN82612.1"/>
    </source>
</evidence>
<name>A0A0R2K8M1_9LACO</name>
<dbReference type="EMBL" id="LT630287">
    <property type="protein sequence ID" value="SFV41396.1"/>
    <property type="molecule type" value="Genomic_DNA"/>
</dbReference>
<dbReference type="STRING" id="89059.LAC1533_1973"/>
<accession>A0A0R2K8M1</accession>
<organism evidence="1 3">
    <name type="scientific">Ligilactobacillus acidipiscis</name>
    <dbReference type="NCBI Taxonomy" id="89059"/>
    <lineage>
        <taxon>Bacteria</taxon>
        <taxon>Bacillati</taxon>
        <taxon>Bacillota</taxon>
        <taxon>Bacilli</taxon>
        <taxon>Lactobacillales</taxon>
        <taxon>Lactobacillaceae</taxon>
        <taxon>Ligilactobacillus</taxon>
    </lineage>
</organism>
<dbReference type="RefSeq" id="WP_010498674.1">
    <property type="nucleotide sequence ID" value="NZ_JQBK01000049.1"/>
</dbReference>
<sequence length="257" mass="30021">MHKSNLFLDETGIRKIYREAFQDDQALITSTTTMVIDTHKLGLPNCQAILLDKKRGTIFTKRSTNMLVKKFISWQNFNFVLSTFIIEELYHDHSHRHIVPFVSGNKILLPTRGYVHSPASWIVQANLIDYCCLGQNKVGLQFSKQHGPEYIIPVNSHQFTTIYANALIIAEVQTRMIEQLIADFPHKFIKGIHNKIRELFPQQLPQDINFHKITESFIDKIIEDVLQYNFSLIDEKPDEKYILQVKNAVKERQKRLR</sequence>
<dbReference type="EMBL" id="JQBK01000049">
    <property type="protein sequence ID" value="KRN82612.1"/>
    <property type="molecule type" value="Genomic_DNA"/>
</dbReference>
<dbReference type="GeneID" id="95350080"/>
<gene>
    <name evidence="1" type="ORF">IV43_GL001560</name>
    <name evidence="2" type="ORF">LAC1533_1973</name>
</gene>
<proteinExistence type="predicted"/>
<dbReference type="KEGG" id="laca:LAC1533_1973"/>
<evidence type="ECO:0000313" key="3">
    <source>
        <dbReference type="Proteomes" id="UP000051491"/>
    </source>
</evidence>
<evidence type="ECO:0000313" key="4">
    <source>
        <dbReference type="Proteomes" id="UP000190935"/>
    </source>
</evidence>
<reference evidence="4" key="3">
    <citation type="submission" date="2016-11" db="EMBL/GenBank/DDBJ databases">
        <authorList>
            <person name="Papadimitriou K."/>
        </authorList>
    </citation>
    <scope>NUCLEOTIDE SEQUENCE [LARGE SCALE GENOMIC DNA]</scope>
    <source>
        <strain evidence="4">ACA-DC 1533</strain>
    </source>
</reference>
<dbReference type="Proteomes" id="UP000051491">
    <property type="component" value="Unassembled WGS sequence"/>
</dbReference>
<reference evidence="2" key="2">
    <citation type="submission" date="2016-11" db="EMBL/GenBank/DDBJ databases">
        <authorList>
            <person name="Jaros S."/>
            <person name="Januszkiewicz K."/>
            <person name="Wedrychowicz H."/>
        </authorList>
    </citation>
    <scope>NUCLEOTIDE SEQUENCE [LARGE SCALE GENOMIC DNA]</scope>
    <source>
        <strain evidence="2">ACA-DC 1533</strain>
    </source>
</reference>
<dbReference type="AlphaFoldDB" id="A0A0R2K8M1"/>
<dbReference type="PATRIC" id="fig|89059.3.peg.1669"/>
<protein>
    <submittedName>
        <fullName evidence="1">Uncharacterized protein</fullName>
    </submittedName>
</protein>
<dbReference type="Proteomes" id="UP000190935">
    <property type="component" value="Chromosome I"/>
</dbReference>